<comment type="catalytic activity">
    <reaction evidence="12">
        <text>Preferential cleavage: (Ac)2-L-Lys-D-Ala-|-D-Ala. Also transpeptidation of peptidyl-alanyl moieties that are N-acyl substituents of D-alanine.</text>
        <dbReference type="EC" id="3.4.16.4"/>
    </reaction>
</comment>
<keyword evidence="5" id="KW-0121">Carboxypeptidase</keyword>
<dbReference type="EC" id="3.4.16.4" evidence="4"/>
<evidence type="ECO:0000256" key="2">
    <source>
        <dbReference type="ARBA" id="ARBA00004752"/>
    </source>
</evidence>
<dbReference type="GO" id="GO:0008360">
    <property type="term" value="P:regulation of cell shape"/>
    <property type="evidence" value="ECO:0007669"/>
    <property type="project" value="UniProtKB-KW"/>
</dbReference>
<evidence type="ECO:0000256" key="10">
    <source>
        <dbReference type="ARBA" id="ARBA00022984"/>
    </source>
</evidence>
<comment type="pathway">
    <text evidence="2">Cell wall biogenesis; peptidoglycan biosynthesis.</text>
</comment>
<evidence type="ECO:0000256" key="9">
    <source>
        <dbReference type="ARBA" id="ARBA00022960"/>
    </source>
</evidence>
<dbReference type="Pfam" id="PF00768">
    <property type="entry name" value="Peptidase_S11"/>
    <property type="match status" value="1"/>
</dbReference>
<keyword evidence="11" id="KW-0961">Cell wall biogenesis/degradation</keyword>
<name>A0AAP2G2E5_9GAMM</name>
<dbReference type="PANTHER" id="PTHR21581">
    <property type="entry name" value="D-ALANYL-D-ALANINE CARBOXYPEPTIDASE"/>
    <property type="match status" value="1"/>
</dbReference>
<evidence type="ECO:0000256" key="15">
    <source>
        <dbReference type="RuleBase" id="RU004016"/>
    </source>
</evidence>
<feature type="compositionally biased region" description="Pro residues" evidence="16">
    <location>
        <begin position="25"/>
        <end position="35"/>
    </location>
</feature>
<dbReference type="Proteomes" id="UP000675747">
    <property type="component" value="Unassembled WGS sequence"/>
</dbReference>
<dbReference type="PANTHER" id="PTHR21581:SF6">
    <property type="entry name" value="TRAFFICKING PROTEIN PARTICLE COMPLEX SUBUNIT 12"/>
    <property type="match status" value="1"/>
</dbReference>
<evidence type="ECO:0000256" key="5">
    <source>
        <dbReference type="ARBA" id="ARBA00022645"/>
    </source>
</evidence>
<keyword evidence="10" id="KW-0573">Peptidoglycan synthesis</keyword>
<evidence type="ECO:0000256" key="7">
    <source>
        <dbReference type="ARBA" id="ARBA00022729"/>
    </source>
</evidence>
<dbReference type="GO" id="GO:0009002">
    <property type="term" value="F:serine-type D-Ala-D-Ala carboxypeptidase activity"/>
    <property type="evidence" value="ECO:0007669"/>
    <property type="project" value="UniProtKB-EC"/>
</dbReference>
<dbReference type="InterPro" id="IPR015956">
    <property type="entry name" value="Peniciliin-bd_prot_C_sf"/>
</dbReference>
<evidence type="ECO:0000313" key="19">
    <source>
        <dbReference type="EMBL" id="MBS7458791.1"/>
    </source>
</evidence>
<feature type="binding site" evidence="14">
    <location>
        <position position="251"/>
    </location>
    <ligand>
        <name>substrate</name>
    </ligand>
</feature>
<keyword evidence="6" id="KW-0645">Protease</keyword>
<evidence type="ECO:0000256" key="1">
    <source>
        <dbReference type="ARBA" id="ARBA00003217"/>
    </source>
</evidence>
<dbReference type="InterPro" id="IPR018044">
    <property type="entry name" value="Peptidase_S11"/>
</dbReference>
<dbReference type="GO" id="GO:0071555">
    <property type="term" value="P:cell wall organization"/>
    <property type="evidence" value="ECO:0007669"/>
    <property type="project" value="UniProtKB-KW"/>
</dbReference>
<dbReference type="SMART" id="SM00936">
    <property type="entry name" value="PBP5_C"/>
    <property type="match status" value="1"/>
</dbReference>
<proteinExistence type="inferred from homology"/>
<dbReference type="InterPro" id="IPR001967">
    <property type="entry name" value="Peptidase_S11_N"/>
</dbReference>
<organism evidence="19 20">
    <name type="scientific">Coralloluteibacterium stylophorae</name>
    <dbReference type="NCBI Taxonomy" id="1776034"/>
    <lineage>
        <taxon>Bacteria</taxon>
        <taxon>Pseudomonadati</taxon>
        <taxon>Pseudomonadota</taxon>
        <taxon>Gammaproteobacteria</taxon>
        <taxon>Lysobacterales</taxon>
        <taxon>Lysobacteraceae</taxon>
        <taxon>Coralloluteibacterium</taxon>
    </lineage>
</organism>
<feature type="domain" description="Peptidase S11 D-Ala-D-Ala carboxypeptidase A C-terminal" evidence="18">
    <location>
        <begin position="306"/>
        <end position="396"/>
    </location>
</feature>
<feature type="compositionally biased region" description="Low complexity" evidence="16">
    <location>
        <begin position="36"/>
        <end position="45"/>
    </location>
</feature>
<evidence type="ECO:0000256" key="8">
    <source>
        <dbReference type="ARBA" id="ARBA00022801"/>
    </source>
</evidence>
<evidence type="ECO:0000259" key="18">
    <source>
        <dbReference type="SMART" id="SM00936"/>
    </source>
</evidence>
<comment type="caution">
    <text evidence="19">The sequence shown here is derived from an EMBL/GenBank/DDBJ whole genome shotgun (WGS) entry which is preliminary data.</text>
</comment>
<evidence type="ECO:0000256" key="6">
    <source>
        <dbReference type="ARBA" id="ARBA00022670"/>
    </source>
</evidence>
<dbReference type="InterPro" id="IPR037167">
    <property type="entry name" value="Peptidase_S11_C_sf"/>
</dbReference>
<dbReference type="Gene3D" id="3.40.710.10">
    <property type="entry name" value="DD-peptidase/beta-lactamase superfamily"/>
    <property type="match status" value="1"/>
</dbReference>
<evidence type="ECO:0000256" key="17">
    <source>
        <dbReference type="SAM" id="SignalP"/>
    </source>
</evidence>
<evidence type="ECO:0000256" key="4">
    <source>
        <dbReference type="ARBA" id="ARBA00012448"/>
    </source>
</evidence>
<keyword evidence="7 17" id="KW-0732">Signal</keyword>
<keyword evidence="20" id="KW-1185">Reference proteome</keyword>
<sequence>MKQLLSAVLVTAFAFAPVASAQTPQPAPVPTPSAPGPVASSGPAAPVQIPDAPASAGKAWLVMDYESGQVLAGENIDTPLDPASITKVMTTYVVEAELAAGKIKKDDQVLISERAWREGGAGTDGSYSGFDVNSHATVEELLHGMIIQSGNDASIALAEHVAGTEEAFAELMNNYARRLGMSNSHFVNSHGLTAPGHQMSARDIAILGRALIHDFPQDYAIHAVKEYTHNNIRQYNRNGLLWKDNSVDGIKTGHTSAAGYCLLASAKRGDQRLISVVMGIEGSRNEGFRLREGDSLALLNWGFRFYETQTLYQGDTRIADQRVWKGTVETLPLGLTEPLRISFPRGRYDDLKASIDVPTQLTAPIAKGQQLGVVRVSLDDETVAERPLVALEEIPEAGFFGKLYDDFWLWWESE</sequence>
<dbReference type="EMBL" id="JAGQFT020000014">
    <property type="protein sequence ID" value="MBS7458791.1"/>
    <property type="molecule type" value="Genomic_DNA"/>
</dbReference>
<evidence type="ECO:0000256" key="11">
    <source>
        <dbReference type="ARBA" id="ARBA00023316"/>
    </source>
</evidence>
<dbReference type="SUPFAM" id="SSF69189">
    <property type="entry name" value="Penicillin-binding protein associated domain"/>
    <property type="match status" value="1"/>
</dbReference>
<feature type="active site" description="Proton acceptor" evidence="13">
    <location>
        <position position="87"/>
    </location>
</feature>
<feature type="region of interest" description="Disordered" evidence="16">
    <location>
        <begin position="21"/>
        <end position="45"/>
    </location>
</feature>
<reference evidence="19 20" key="1">
    <citation type="journal article" date="2021" name="Microbiol. Resour. Announc.">
        <title>Draft Genome Sequence of Coralloluteibacterium stylophorae LMG 29479T.</title>
        <authorList>
            <person name="Karlyshev A.V."/>
            <person name="Kudryashova E.B."/>
            <person name="Ariskina E.V."/>
            <person name="Conroy A.P."/>
            <person name="Abidueva E.Y."/>
        </authorList>
    </citation>
    <scope>NUCLEOTIDE SEQUENCE [LARGE SCALE GENOMIC DNA]</scope>
    <source>
        <strain evidence="19 20">LMG 29479</strain>
    </source>
</reference>
<comment type="function">
    <text evidence="1">Removes C-terminal D-alanyl residues from sugar-peptide cell wall precursors.</text>
</comment>
<dbReference type="AlphaFoldDB" id="A0AAP2G2E5"/>
<feature type="active site" evidence="13">
    <location>
        <position position="149"/>
    </location>
</feature>
<dbReference type="PRINTS" id="PR00725">
    <property type="entry name" value="DADACBPTASE1"/>
</dbReference>
<feature type="active site" description="Acyl-ester intermediate" evidence="13">
    <location>
        <position position="84"/>
    </location>
</feature>
<evidence type="ECO:0000256" key="14">
    <source>
        <dbReference type="PIRSR" id="PIRSR618044-2"/>
    </source>
</evidence>
<gene>
    <name evidence="19" type="ORF">KB893_016740</name>
</gene>
<dbReference type="Gene3D" id="2.60.410.10">
    <property type="entry name" value="D-Ala-D-Ala carboxypeptidase, C-terminal domain"/>
    <property type="match status" value="1"/>
</dbReference>
<protein>
    <recommendedName>
        <fullName evidence="4">serine-type D-Ala-D-Ala carboxypeptidase</fullName>
        <ecNumber evidence="4">3.4.16.4</ecNumber>
    </recommendedName>
</protein>
<keyword evidence="8 19" id="KW-0378">Hydrolase</keyword>
<dbReference type="RefSeq" id="WP_213173915.1">
    <property type="nucleotide sequence ID" value="NZ_JAGQFT020000014.1"/>
</dbReference>
<dbReference type="GO" id="GO:0009252">
    <property type="term" value="P:peptidoglycan biosynthetic process"/>
    <property type="evidence" value="ECO:0007669"/>
    <property type="project" value="UniProtKB-KW"/>
</dbReference>
<dbReference type="SUPFAM" id="SSF56601">
    <property type="entry name" value="beta-lactamase/transpeptidase-like"/>
    <property type="match status" value="1"/>
</dbReference>
<evidence type="ECO:0000313" key="20">
    <source>
        <dbReference type="Proteomes" id="UP000675747"/>
    </source>
</evidence>
<evidence type="ECO:0000256" key="3">
    <source>
        <dbReference type="ARBA" id="ARBA00007164"/>
    </source>
</evidence>
<evidence type="ECO:0000256" key="16">
    <source>
        <dbReference type="SAM" id="MobiDB-lite"/>
    </source>
</evidence>
<keyword evidence="9" id="KW-0133">Cell shape</keyword>
<evidence type="ECO:0000256" key="13">
    <source>
        <dbReference type="PIRSR" id="PIRSR618044-1"/>
    </source>
</evidence>
<feature type="signal peptide" evidence="17">
    <location>
        <begin position="1"/>
        <end position="21"/>
    </location>
</feature>
<feature type="chain" id="PRO_5042929847" description="serine-type D-Ala-D-Ala carboxypeptidase" evidence="17">
    <location>
        <begin position="22"/>
        <end position="414"/>
    </location>
</feature>
<evidence type="ECO:0000256" key="12">
    <source>
        <dbReference type="ARBA" id="ARBA00034000"/>
    </source>
</evidence>
<dbReference type="InterPro" id="IPR012338">
    <property type="entry name" value="Beta-lactam/transpept-like"/>
</dbReference>
<dbReference type="InterPro" id="IPR012907">
    <property type="entry name" value="Peptidase_S11_C"/>
</dbReference>
<dbReference type="GO" id="GO:0006508">
    <property type="term" value="P:proteolysis"/>
    <property type="evidence" value="ECO:0007669"/>
    <property type="project" value="UniProtKB-KW"/>
</dbReference>
<dbReference type="Pfam" id="PF07943">
    <property type="entry name" value="PBP5_C"/>
    <property type="match status" value="1"/>
</dbReference>
<accession>A0AAP2G2E5</accession>
<comment type="similarity">
    <text evidence="3 15">Belongs to the peptidase S11 family.</text>
</comment>